<evidence type="ECO:0000313" key="3">
    <source>
        <dbReference type="Proteomes" id="UP000673691"/>
    </source>
</evidence>
<feature type="compositionally biased region" description="Basic residues" evidence="1">
    <location>
        <begin position="202"/>
        <end position="216"/>
    </location>
</feature>
<feature type="compositionally biased region" description="Basic residues" evidence="1">
    <location>
        <begin position="256"/>
        <end position="270"/>
    </location>
</feature>
<protein>
    <submittedName>
        <fullName evidence="2">Uncharacterized protein</fullName>
    </submittedName>
</protein>
<keyword evidence="3" id="KW-1185">Reference proteome</keyword>
<name>A0A8H8DL95_9FUNG</name>
<proteinExistence type="predicted"/>
<evidence type="ECO:0000256" key="1">
    <source>
        <dbReference type="SAM" id="MobiDB-lite"/>
    </source>
</evidence>
<evidence type="ECO:0000313" key="2">
    <source>
        <dbReference type="EMBL" id="KAG5462714.1"/>
    </source>
</evidence>
<dbReference type="OrthoDB" id="3344688at2759"/>
<feature type="compositionally biased region" description="Basic residues" evidence="1">
    <location>
        <begin position="138"/>
        <end position="159"/>
    </location>
</feature>
<dbReference type="AlphaFoldDB" id="A0A8H8DL95"/>
<dbReference type="EMBL" id="JAEFCI010001728">
    <property type="protein sequence ID" value="KAG5462714.1"/>
    <property type="molecule type" value="Genomic_DNA"/>
</dbReference>
<feature type="region of interest" description="Disordered" evidence="1">
    <location>
        <begin position="113"/>
        <end position="298"/>
    </location>
</feature>
<comment type="caution">
    <text evidence="2">The sequence shown here is derived from an EMBL/GenBank/DDBJ whole genome shotgun (WGS) entry which is preliminary data.</text>
</comment>
<dbReference type="Proteomes" id="UP000673691">
    <property type="component" value="Unassembled WGS sequence"/>
</dbReference>
<gene>
    <name evidence="2" type="ORF">BJ554DRAFT_3904</name>
</gene>
<reference evidence="2 3" key="1">
    <citation type="journal article" name="Sci. Rep.">
        <title>Genome-scale phylogenetic analyses confirm Olpidium as the closest living zoosporic fungus to the non-flagellated, terrestrial fungi.</title>
        <authorList>
            <person name="Chang Y."/>
            <person name="Rochon D."/>
            <person name="Sekimoto S."/>
            <person name="Wang Y."/>
            <person name="Chovatia M."/>
            <person name="Sandor L."/>
            <person name="Salamov A."/>
            <person name="Grigoriev I.V."/>
            <person name="Stajich J.E."/>
            <person name="Spatafora J.W."/>
        </authorList>
    </citation>
    <scope>NUCLEOTIDE SEQUENCE [LARGE SCALE GENOMIC DNA]</scope>
    <source>
        <strain evidence="2">S191</strain>
    </source>
</reference>
<organism evidence="2 3">
    <name type="scientific">Olpidium bornovanus</name>
    <dbReference type="NCBI Taxonomy" id="278681"/>
    <lineage>
        <taxon>Eukaryota</taxon>
        <taxon>Fungi</taxon>
        <taxon>Fungi incertae sedis</taxon>
        <taxon>Olpidiomycota</taxon>
        <taxon>Olpidiomycotina</taxon>
        <taxon>Olpidiomycetes</taxon>
        <taxon>Olpidiales</taxon>
        <taxon>Olpidiaceae</taxon>
        <taxon>Olpidium</taxon>
    </lineage>
</organism>
<accession>A0A8H8DL95</accession>
<sequence length="298" mass="33394">MENPTELRIDNTGAAELASDSKALSRSKHIDIRYHHRRRCVADKVIQIERVASEDGPVGIFTNPLDKGMFIKFREDGRSVGSQGDARARTCMSHVKPPEKGKAVSVFLRKKLLERARRGPPPPPPHALSRKEREKADRKKKQRDRALHRAQRPPKRGRTWKRETLSARERRRGKQTETEAAAAAVGSQPARGGRKEREQKKTQHNAKTKKNVRPRAGRPGEPARVRRARAATQRGRERGSFKREKRRAHKFESCRKCKLSRQTRRARSGKGGRGEKGGKGGEGGEGPCCPGGEKEAGA</sequence>